<evidence type="ECO:0000313" key="4">
    <source>
        <dbReference type="Proteomes" id="UP001381693"/>
    </source>
</evidence>
<evidence type="ECO:0000256" key="1">
    <source>
        <dbReference type="SAM" id="MobiDB-lite"/>
    </source>
</evidence>
<evidence type="ECO:0000259" key="2">
    <source>
        <dbReference type="Pfam" id="PF25127"/>
    </source>
</evidence>
<organism evidence="3 4">
    <name type="scientific">Halocaridina rubra</name>
    <name type="common">Hawaiian red shrimp</name>
    <dbReference type="NCBI Taxonomy" id="373956"/>
    <lineage>
        <taxon>Eukaryota</taxon>
        <taxon>Metazoa</taxon>
        <taxon>Ecdysozoa</taxon>
        <taxon>Arthropoda</taxon>
        <taxon>Crustacea</taxon>
        <taxon>Multicrustacea</taxon>
        <taxon>Malacostraca</taxon>
        <taxon>Eumalacostraca</taxon>
        <taxon>Eucarida</taxon>
        <taxon>Decapoda</taxon>
        <taxon>Pleocyemata</taxon>
        <taxon>Caridea</taxon>
        <taxon>Atyoidea</taxon>
        <taxon>Atyidae</taxon>
        <taxon>Halocaridina</taxon>
    </lineage>
</organism>
<keyword evidence="4" id="KW-1185">Reference proteome</keyword>
<comment type="caution">
    <text evidence="3">The sequence shown here is derived from an EMBL/GenBank/DDBJ whole genome shotgun (WGS) entry which is preliminary data.</text>
</comment>
<dbReference type="AlphaFoldDB" id="A0AAN8X8T8"/>
<dbReference type="EMBL" id="JAXCGZ010011379">
    <property type="protein sequence ID" value="KAK7075044.1"/>
    <property type="molecule type" value="Genomic_DNA"/>
</dbReference>
<feature type="domain" description="DUF7819" evidence="2">
    <location>
        <begin position="1"/>
        <end position="38"/>
    </location>
</feature>
<accession>A0AAN8X8T8</accession>
<feature type="compositionally biased region" description="Basic and acidic residues" evidence="1">
    <location>
        <begin position="52"/>
        <end position="61"/>
    </location>
</feature>
<feature type="region of interest" description="Disordered" evidence="1">
    <location>
        <begin position="17"/>
        <end position="61"/>
    </location>
</feature>
<dbReference type="Proteomes" id="UP001381693">
    <property type="component" value="Unassembled WGS sequence"/>
</dbReference>
<proteinExistence type="predicted"/>
<sequence>EGWEQLGLYDYYKEKSQAVKRKEADITEGLEEASRSPSPVIIEPPPEEEEKPSDQPQRRYR</sequence>
<evidence type="ECO:0000313" key="3">
    <source>
        <dbReference type="EMBL" id="KAK7075044.1"/>
    </source>
</evidence>
<gene>
    <name evidence="3" type="ORF">SK128_010410</name>
</gene>
<feature type="non-terminal residue" evidence="3">
    <location>
        <position position="1"/>
    </location>
</feature>
<dbReference type="Pfam" id="PF25127">
    <property type="entry name" value="DUF7819"/>
    <property type="match status" value="1"/>
</dbReference>
<dbReference type="InterPro" id="IPR056721">
    <property type="entry name" value="DUF7819"/>
</dbReference>
<reference evidence="3 4" key="1">
    <citation type="submission" date="2023-11" db="EMBL/GenBank/DDBJ databases">
        <title>Halocaridina rubra genome assembly.</title>
        <authorList>
            <person name="Smith C."/>
        </authorList>
    </citation>
    <scope>NUCLEOTIDE SEQUENCE [LARGE SCALE GENOMIC DNA]</scope>
    <source>
        <strain evidence="3">EP-1</strain>
        <tissue evidence="3">Whole</tissue>
    </source>
</reference>
<name>A0AAN8X8T8_HALRR</name>
<protein>
    <recommendedName>
        <fullName evidence="2">DUF7819 domain-containing protein</fullName>
    </recommendedName>
</protein>